<reference evidence="1 2" key="1">
    <citation type="journal article" date="2010" name="Nature">
        <title>Genome sequence of the palaeopolyploid soybean.</title>
        <authorList>
            <person name="Schmutz J."/>
            <person name="Cannon S.B."/>
            <person name="Schlueter J."/>
            <person name="Ma J."/>
            <person name="Mitros T."/>
            <person name="Nelson W."/>
            <person name="Hyten D.L."/>
            <person name="Song Q."/>
            <person name="Thelen J.J."/>
            <person name="Cheng J."/>
            <person name="Xu D."/>
            <person name="Hellsten U."/>
            <person name="May G.D."/>
            <person name="Yu Y."/>
            <person name="Sakurai T."/>
            <person name="Umezawa T."/>
            <person name="Bhattacharyya M.K."/>
            <person name="Sandhu D."/>
            <person name="Valliyodan B."/>
            <person name="Lindquist E."/>
            <person name="Peto M."/>
            <person name="Grant D."/>
            <person name="Shu S."/>
            <person name="Goodstein D."/>
            <person name="Barry K."/>
            <person name="Futrell-Griggs M."/>
            <person name="Abernathy B."/>
            <person name="Du J."/>
            <person name="Tian Z."/>
            <person name="Zhu L."/>
            <person name="Gill N."/>
            <person name="Joshi T."/>
            <person name="Libault M."/>
            <person name="Sethuraman A."/>
            <person name="Zhang X.-C."/>
            <person name="Shinozaki K."/>
            <person name="Nguyen H.T."/>
            <person name="Wing R.A."/>
            <person name="Cregan P."/>
            <person name="Specht J."/>
            <person name="Grimwood J."/>
            <person name="Rokhsar D."/>
            <person name="Stacey G."/>
            <person name="Shoemaker R.C."/>
            <person name="Jackson S.A."/>
        </authorList>
    </citation>
    <scope>NUCLEOTIDE SEQUENCE</scope>
    <source>
        <strain evidence="2">cv. Williams 82</strain>
        <tissue evidence="1">Callus</tissue>
    </source>
</reference>
<keyword evidence="3" id="KW-1185">Reference proteome</keyword>
<proteinExistence type="predicted"/>
<reference evidence="2" key="2">
    <citation type="submission" date="2018-02" db="UniProtKB">
        <authorList>
            <consortium name="EnsemblPlants"/>
        </authorList>
    </citation>
    <scope>IDENTIFICATION</scope>
    <source>
        <strain evidence="2">Williams 82</strain>
    </source>
</reference>
<name>A0A0R0JFH1_SOYBN</name>
<dbReference type="EnsemblPlants" id="KRH51003">
    <property type="protein sequence ID" value="KRH51003"/>
    <property type="gene ID" value="GLYMA_07G255600"/>
</dbReference>
<evidence type="ECO:0000313" key="3">
    <source>
        <dbReference type="Proteomes" id="UP000008827"/>
    </source>
</evidence>
<organism evidence="1">
    <name type="scientific">Glycine max</name>
    <name type="common">Soybean</name>
    <name type="synonym">Glycine hispida</name>
    <dbReference type="NCBI Taxonomy" id="3847"/>
    <lineage>
        <taxon>Eukaryota</taxon>
        <taxon>Viridiplantae</taxon>
        <taxon>Streptophyta</taxon>
        <taxon>Embryophyta</taxon>
        <taxon>Tracheophyta</taxon>
        <taxon>Spermatophyta</taxon>
        <taxon>Magnoliopsida</taxon>
        <taxon>eudicotyledons</taxon>
        <taxon>Gunneridae</taxon>
        <taxon>Pentapetalae</taxon>
        <taxon>rosids</taxon>
        <taxon>fabids</taxon>
        <taxon>Fabales</taxon>
        <taxon>Fabaceae</taxon>
        <taxon>Papilionoideae</taxon>
        <taxon>50 kb inversion clade</taxon>
        <taxon>NPAAA clade</taxon>
        <taxon>indigoferoid/millettioid clade</taxon>
        <taxon>Phaseoleae</taxon>
        <taxon>Glycine</taxon>
        <taxon>Glycine subgen. Soja</taxon>
    </lineage>
</organism>
<evidence type="ECO:0000313" key="1">
    <source>
        <dbReference type="EMBL" id="KRH51003.1"/>
    </source>
</evidence>
<gene>
    <name evidence="1" type="ORF">GLYMA_07G255600</name>
</gene>
<dbReference type="Gramene" id="KRH51003">
    <property type="protein sequence ID" value="KRH51003"/>
    <property type="gene ID" value="GLYMA_07G255600"/>
</dbReference>
<dbReference type="InParanoid" id="A0A0R0JFH1"/>
<evidence type="ECO:0000313" key="2">
    <source>
        <dbReference type="EnsemblPlants" id="KRH51003"/>
    </source>
</evidence>
<accession>A0A0R0JFH1</accession>
<dbReference type="AlphaFoldDB" id="A0A0R0JFH1"/>
<protein>
    <submittedName>
        <fullName evidence="1 2">Uncharacterized protein</fullName>
    </submittedName>
</protein>
<dbReference type="Proteomes" id="UP000008827">
    <property type="component" value="Chromosome 7"/>
</dbReference>
<reference evidence="1" key="3">
    <citation type="submission" date="2018-07" db="EMBL/GenBank/DDBJ databases">
        <title>WGS assembly of Glycine max.</title>
        <authorList>
            <person name="Schmutz J."/>
            <person name="Cannon S."/>
            <person name="Schlueter J."/>
            <person name="Ma J."/>
            <person name="Mitros T."/>
            <person name="Nelson W."/>
            <person name="Hyten D."/>
            <person name="Song Q."/>
            <person name="Thelen J."/>
            <person name="Cheng J."/>
            <person name="Xu D."/>
            <person name="Hellsten U."/>
            <person name="May G."/>
            <person name="Yu Y."/>
            <person name="Sakurai T."/>
            <person name="Umezawa T."/>
            <person name="Bhattacharyya M."/>
            <person name="Sandhu D."/>
            <person name="Valliyodan B."/>
            <person name="Lindquist E."/>
            <person name="Peto M."/>
            <person name="Grant D."/>
            <person name="Shu S."/>
            <person name="Goodstein D."/>
            <person name="Barry K."/>
            <person name="Futrell-Griggs M."/>
            <person name="Abernathy B."/>
            <person name="Du J."/>
            <person name="Tian Z."/>
            <person name="Zhu L."/>
            <person name="Gill N."/>
            <person name="Joshi T."/>
            <person name="Libault M."/>
            <person name="Sethuraman A."/>
            <person name="Zhang X."/>
            <person name="Shinozaki K."/>
            <person name="Nguyen H."/>
            <person name="Wing R."/>
            <person name="Cregan P."/>
            <person name="Specht J."/>
            <person name="Grimwood J."/>
            <person name="Rokhsar D."/>
            <person name="Stacey G."/>
            <person name="Shoemaker R."/>
            <person name="Jackson S."/>
        </authorList>
    </citation>
    <scope>NUCLEOTIDE SEQUENCE</scope>
    <source>
        <tissue evidence="1">Callus</tissue>
    </source>
</reference>
<dbReference type="EMBL" id="CM000840">
    <property type="protein sequence ID" value="KRH51003.1"/>
    <property type="molecule type" value="Genomic_DNA"/>
</dbReference>
<sequence length="84" mass="9734">MLRTEEGCCRWKHEFKRKEKKSTTIDLLVVPISTIHFSCQNRIEIARLSKGNENGNPQKPLQFRDQRSTICLQLVKAFIAGHPL</sequence>